<dbReference type="Proteomes" id="UP001347796">
    <property type="component" value="Unassembled WGS sequence"/>
</dbReference>
<dbReference type="Pfam" id="PF15002">
    <property type="entry name" value="ERK-JNK_inhib"/>
    <property type="match status" value="1"/>
</dbReference>
<evidence type="ECO:0008006" key="5">
    <source>
        <dbReference type="Google" id="ProtNLM"/>
    </source>
</evidence>
<sequence>MEKLCYCCLLFWFIFVSLLTVQIKSDSPPMSDEKSKIQDGKLEGKISAEEKYKKLFQEHRGTQLNAVKTITSFGSYEQKYKLVEIMLKQLFAVLNEAKTNVTEWKFLPGDPFPENETMQHAVSKIFENTALFGDLVLRMPDIVHELYDRQREWQMALTWGTGFCNESRIFEGANSKLLNLMAQEVNILPKDDNFINPYSAESQREKEMMMELNEAEIKKLKKKEKKKIKRGPRLSSHTEL</sequence>
<gene>
    <name evidence="3" type="ORF">SNE40_016196</name>
</gene>
<evidence type="ECO:0000256" key="2">
    <source>
        <dbReference type="SAM" id="SignalP"/>
    </source>
</evidence>
<feature type="signal peptide" evidence="2">
    <location>
        <begin position="1"/>
        <end position="25"/>
    </location>
</feature>
<protein>
    <recommendedName>
        <fullName evidence="5">Coiled-coil domain-containing protein 134</fullName>
    </recommendedName>
</protein>
<evidence type="ECO:0000313" key="4">
    <source>
        <dbReference type="Proteomes" id="UP001347796"/>
    </source>
</evidence>
<accession>A0AAN8JAJ0</accession>
<proteinExistence type="predicted"/>
<name>A0AAN8JAJ0_PATCE</name>
<keyword evidence="2" id="KW-0732">Signal</keyword>
<keyword evidence="4" id="KW-1185">Reference proteome</keyword>
<dbReference type="AlphaFoldDB" id="A0AAN8JAJ0"/>
<feature type="region of interest" description="Disordered" evidence="1">
    <location>
        <begin position="221"/>
        <end position="240"/>
    </location>
</feature>
<dbReference type="EMBL" id="JAZGQO010000011">
    <property type="protein sequence ID" value="KAK6172566.1"/>
    <property type="molecule type" value="Genomic_DNA"/>
</dbReference>
<reference evidence="3 4" key="1">
    <citation type="submission" date="2024-01" db="EMBL/GenBank/DDBJ databases">
        <title>The genome of the rayed Mediterranean limpet Patella caerulea (Linnaeus, 1758).</title>
        <authorList>
            <person name="Anh-Thu Weber A."/>
            <person name="Halstead-Nussloch G."/>
        </authorList>
    </citation>
    <scope>NUCLEOTIDE SEQUENCE [LARGE SCALE GENOMIC DNA]</scope>
    <source>
        <strain evidence="3">AATW-2023a</strain>
        <tissue evidence="3">Whole specimen</tissue>
    </source>
</reference>
<dbReference type="PANTHER" id="PTHR14735:SF1">
    <property type="entry name" value="COILED-COIL DOMAIN-CONTAINING PROTEIN 134"/>
    <property type="match status" value="1"/>
</dbReference>
<feature type="compositionally biased region" description="Basic residues" evidence="1">
    <location>
        <begin position="221"/>
        <end position="232"/>
    </location>
</feature>
<feature type="chain" id="PRO_5042973925" description="Coiled-coil domain-containing protein 134" evidence="2">
    <location>
        <begin position="26"/>
        <end position="240"/>
    </location>
</feature>
<organism evidence="3 4">
    <name type="scientific">Patella caerulea</name>
    <name type="common">Rayed Mediterranean limpet</name>
    <dbReference type="NCBI Taxonomy" id="87958"/>
    <lineage>
        <taxon>Eukaryota</taxon>
        <taxon>Metazoa</taxon>
        <taxon>Spiralia</taxon>
        <taxon>Lophotrochozoa</taxon>
        <taxon>Mollusca</taxon>
        <taxon>Gastropoda</taxon>
        <taxon>Patellogastropoda</taxon>
        <taxon>Patelloidea</taxon>
        <taxon>Patellidae</taxon>
        <taxon>Patella</taxon>
    </lineage>
</organism>
<evidence type="ECO:0000313" key="3">
    <source>
        <dbReference type="EMBL" id="KAK6172566.1"/>
    </source>
</evidence>
<evidence type="ECO:0000256" key="1">
    <source>
        <dbReference type="SAM" id="MobiDB-lite"/>
    </source>
</evidence>
<dbReference type="PANTHER" id="PTHR14735">
    <property type="entry name" value="COILED-COIL DOMAIN-CONTAINING PROTEIN 134"/>
    <property type="match status" value="1"/>
</dbReference>
<dbReference type="InterPro" id="IPR026321">
    <property type="entry name" value="CC134"/>
</dbReference>
<comment type="caution">
    <text evidence="3">The sequence shown here is derived from an EMBL/GenBank/DDBJ whole genome shotgun (WGS) entry which is preliminary data.</text>
</comment>